<proteinExistence type="predicted"/>
<dbReference type="InterPro" id="IPR035979">
    <property type="entry name" value="RBD_domain_sf"/>
</dbReference>
<evidence type="ECO:0000313" key="7">
    <source>
        <dbReference type="Proteomes" id="UP000267096"/>
    </source>
</evidence>
<reference evidence="8" key="1">
    <citation type="submission" date="2017-02" db="UniProtKB">
        <authorList>
            <consortium name="WormBaseParasite"/>
        </authorList>
    </citation>
    <scope>IDENTIFICATION</scope>
</reference>
<evidence type="ECO:0000256" key="4">
    <source>
        <dbReference type="SAM" id="MobiDB-lite"/>
    </source>
</evidence>
<evidence type="ECO:0000256" key="2">
    <source>
        <dbReference type="ARBA" id="ARBA00022884"/>
    </source>
</evidence>
<dbReference type="AlphaFoldDB" id="A0A0M3JUH5"/>
<keyword evidence="2 3" id="KW-0694">RNA-binding</keyword>
<dbReference type="Gene3D" id="3.30.70.330">
    <property type="match status" value="3"/>
</dbReference>
<dbReference type="EMBL" id="UYRR01031057">
    <property type="protein sequence ID" value="VDK44773.1"/>
    <property type="molecule type" value="Genomic_DNA"/>
</dbReference>
<dbReference type="PANTHER" id="PTHR13976">
    <property type="entry name" value="HETEROGENEOUS NUCLEAR RIBONUCLEOPROTEIN-RELATED"/>
    <property type="match status" value="1"/>
</dbReference>
<evidence type="ECO:0000313" key="8">
    <source>
        <dbReference type="WBParaSite" id="ASIM_0001183101-mRNA-1"/>
    </source>
</evidence>
<dbReference type="Proteomes" id="UP000267096">
    <property type="component" value="Unassembled WGS sequence"/>
</dbReference>
<dbReference type="OrthoDB" id="431068at2759"/>
<dbReference type="InterPro" id="IPR000504">
    <property type="entry name" value="RRM_dom"/>
</dbReference>
<feature type="domain" description="RRM" evidence="5">
    <location>
        <begin position="118"/>
        <end position="196"/>
    </location>
</feature>
<evidence type="ECO:0000313" key="6">
    <source>
        <dbReference type="EMBL" id="VDK44773.1"/>
    </source>
</evidence>
<dbReference type="InterPro" id="IPR012677">
    <property type="entry name" value="Nucleotide-bd_a/b_plait_sf"/>
</dbReference>
<dbReference type="SUPFAM" id="SSF54928">
    <property type="entry name" value="RNA-binding domain, RBD"/>
    <property type="match status" value="3"/>
</dbReference>
<keyword evidence="7" id="KW-1185">Reference proteome</keyword>
<feature type="domain" description="RRM" evidence="5">
    <location>
        <begin position="6"/>
        <end position="92"/>
    </location>
</feature>
<feature type="region of interest" description="Disordered" evidence="4">
    <location>
        <begin position="211"/>
        <end position="249"/>
    </location>
</feature>
<dbReference type="WBParaSite" id="ASIM_0001183101-mRNA-1">
    <property type="protein sequence ID" value="ASIM_0001183101-mRNA-1"/>
    <property type="gene ID" value="ASIM_0001183101"/>
</dbReference>
<evidence type="ECO:0000256" key="1">
    <source>
        <dbReference type="ARBA" id="ARBA00022737"/>
    </source>
</evidence>
<dbReference type="SMART" id="SM00360">
    <property type="entry name" value="RRM"/>
    <property type="match status" value="3"/>
</dbReference>
<evidence type="ECO:0000259" key="5">
    <source>
        <dbReference type="PROSITE" id="PS50102"/>
    </source>
</evidence>
<protein>
    <submittedName>
        <fullName evidence="8">Heterogeneous nuclear ribonucleoprotein F</fullName>
    </submittedName>
</protein>
<gene>
    <name evidence="6" type="ORF">ASIM_LOCUS11297</name>
</gene>
<dbReference type="InterPro" id="IPR050666">
    <property type="entry name" value="ESRP"/>
</dbReference>
<reference evidence="6 7" key="2">
    <citation type="submission" date="2018-11" db="EMBL/GenBank/DDBJ databases">
        <authorList>
            <consortium name="Pathogen Informatics"/>
        </authorList>
    </citation>
    <scope>NUCLEOTIDE SEQUENCE [LARGE SCALE GENOMIC DNA]</scope>
</reference>
<dbReference type="PROSITE" id="PS50102">
    <property type="entry name" value="RRM"/>
    <property type="match status" value="2"/>
</dbReference>
<name>A0A0M3JUH5_ANISI</name>
<accession>A0A0M3JUH5</accession>
<evidence type="ECO:0000256" key="3">
    <source>
        <dbReference type="PROSITE-ProRule" id="PRU00176"/>
    </source>
</evidence>
<dbReference type="GO" id="GO:0003723">
    <property type="term" value="F:RNA binding"/>
    <property type="evidence" value="ECO:0007669"/>
    <property type="project" value="UniProtKB-UniRule"/>
</dbReference>
<sequence>MARRDLVIKCRGLPWSCTEDELRSFFERKKLNCSYSAAARSIVKIMLTKNRDGRPSGEAFVTFENEEDYEYALTKDKQHMGKRYVEVFAASASDVEYNITGPERRLRTGISLPGRDTSIVRLRGLPYGCTNDEIVRFFQPIPIADNGIVMPYDHRSGKATGEAFVAFYEIGSASRALERNRNNIQHRYIEVFPSTYGEMLHALDVEESRRDNGSSWRKPRVSPYERGSNYASRGYGSGRSRRHDSWGSSDAFSEPYGSRFGGGPMRKVWQEERSHAPLSRSRRYAADSFFVRMRGLPYRATERDIVDFFYPLRPGAIDILNEYGSGRPSGEAVVEFFSFSEREDALRRDRKHLGNLLYVIFVHLGC</sequence>
<keyword evidence="1" id="KW-0677">Repeat</keyword>
<organism evidence="8">
    <name type="scientific">Anisakis simplex</name>
    <name type="common">Herring worm</name>
    <dbReference type="NCBI Taxonomy" id="6269"/>
    <lineage>
        <taxon>Eukaryota</taxon>
        <taxon>Metazoa</taxon>
        <taxon>Ecdysozoa</taxon>
        <taxon>Nematoda</taxon>
        <taxon>Chromadorea</taxon>
        <taxon>Rhabditida</taxon>
        <taxon>Spirurina</taxon>
        <taxon>Ascaridomorpha</taxon>
        <taxon>Ascaridoidea</taxon>
        <taxon>Anisakidae</taxon>
        <taxon>Anisakis</taxon>
        <taxon>Anisakis simplex complex</taxon>
    </lineage>
</organism>
<dbReference type="Pfam" id="PF00076">
    <property type="entry name" value="RRM_1"/>
    <property type="match status" value="3"/>
</dbReference>